<sequence>MIEHVIQTLKKVQIGWGLDAVIVKLPSQGLNLVQSVGNVPQADASKKGFTTELTFGIAGTVVTDEYVCKVSYAEPGHDLVTKEVHHAIYSTIGNASAPVGVGPMAPRDAIQIVIRQVIGKSLEEIDEASDLAQ</sequence>
<evidence type="ECO:0000313" key="2">
    <source>
        <dbReference type="Proteomes" id="UP001489897"/>
    </source>
</evidence>
<name>A0ABU9RMC1_9BURK</name>
<gene>
    <name evidence="1" type="ORF">VSR73_09180</name>
</gene>
<dbReference type="Proteomes" id="UP001489897">
    <property type="component" value="Unassembled WGS sequence"/>
</dbReference>
<keyword evidence="2" id="KW-1185">Reference proteome</keyword>
<organism evidence="1 2">
    <name type="scientific">Paraburkholderia ferrariae</name>
    <dbReference type="NCBI Taxonomy" id="386056"/>
    <lineage>
        <taxon>Bacteria</taxon>
        <taxon>Pseudomonadati</taxon>
        <taxon>Pseudomonadota</taxon>
        <taxon>Betaproteobacteria</taxon>
        <taxon>Burkholderiales</taxon>
        <taxon>Burkholderiaceae</taxon>
        <taxon>Paraburkholderia</taxon>
    </lineage>
</organism>
<accession>A0ABU9RMC1</accession>
<dbReference type="RefSeq" id="WP_342946550.1">
    <property type="nucleotide sequence ID" value="NZ_JAYMRV010000002.1"/>
</dbReference>
<protein>
    <submittedName>
        <fullName evidence="1">Uncharacterized protein</fullName>
    </submittedName>
</protein>
<proteinExistence type="predicted"/>
<reference evidence="1 2" key="1">
    <citation type="submission" date="2024-01" db="EMBL/GenBank/DDBJ databases">
        <title>The diversity of rhizobia nodulating Mimosa spp. in eleven states of Brazil covering several biomes is determined by host plant, location, and edaphic factors.</title>
        <authorList>
            <person name="Rouws L."/>
            <person name="Barauna A."/>
            <person name="Beukes C."/>
            <person name="De Faria S.M."/>
            <person name="Gross E."/>
            <person name="Dos Reis Junior F.B."/>
            <person name="Simon M."/>
            <person name="Maluk M."/>
            <person name="Odee D.W."/>
            <person name="Kenicer G."/>
            <person name="Young J.P.W."/>
            <person name="Reis V.M."/>
            <person name="Zilli J."/>
            <person name="James E.K."/>
        </authorList>
    </citation>
    <scope>NUCLEOTIDE SEQUENCE [LARGE SCALE GENOMIC DNA]</scope>
    <source>
        <strain evidence="1 2">JPY167</strain>
    </source>
</reference>
<dbReference type="EMBL" id="JAYMRV010000002">
    <property type="protein sequence ID" value="MEM5421229.1"/>
    <property type="molecule type" value="Genomic_DNA"/>
</dbReference>
<comment type="caution">
    <text evidence="1">The sequence shown here is derived from an EMBL/GenBank/DDBJ whole genome shotgun (WGS) entry which is preliminary data.</text>
</comment>
<evidence type="ECO:0000313" key="1">
    <source>
        <dbReference type="EMBL" id="MEM5421229.1"/>
    </source>
</evidence>